<dbReference type="PANTHER" id="PTHR43158">
    <property type="entry name" value="SKFA PEPTIDE EXPORT ATP-BINDING PROTEIN SKFE"/>
    <property type="match status" value="1"/>
</dbReference>
<accession>A0A9D1RWI9</accession>
<feature type="compositionally biased region" description="Low complexity" evidence="3">
    <location>
        <begin position="8"/>
        <end position="21"/>
    </location>
</feature>
<evidence type="ECO:0000256" key="2">
    <source>
        <dbReference type="ARBA" id="ARBA00022840"/>
    </source>
</evidence>
<reference evidence="5" key="2">
    <citation type="submission" date="2021-04" db="EMBL/GenBank/DDBJ databases">
        <authorList>
            <person name="Gilroy R."/>
        </authorList>
    </citation>
    <scope>NUCLEOTIDE SEQUENCE</scope>
    <source>
        <strain evidence="5">4376</strain>
    </source>
</reference>
<dbReference type="Proteomes" id="UP000824189">
    <property type="component" value="Unassembled WGS sequence"/>
</dbReference>
<dbReference type="InterPro" id="IPR027417">
    <property type="entry name" value="P-loop_NTPase"/>
</dbReference>
<feature type="region of interest" description="Disordered" evidence="3">
    <location>
        <begin position="1"/>
        <end position="22"/>
    </location>
</feature>
<sequence>MNTPNTGTHTAPTNTAAQPAPGFELRGVTKKFGRHAAIDGATATLPGSTVYGLIGRNGAGKTTLLRAMAGQIHHTGEILVAGQPVFDNADVLGQLILAGPDVPWPETKVKHLIRIAAARWPNWSQDLADQLIADFQLDTRKTLNELSRGQRSIASIVIGLAAQAPVTLLDEPYLGLDVQNRQLFYRHLLADVEANPRTIILSTHHIEDAAKILDSVILIDSGRITGVGSLEEITQRIVTLSGSSAAVGSLVTRLGCSSSLLGDATSAGARRVTVDLATLPGLAAEGAGAPKVPMTLERLRGLAEGTGVRVQACDLEQAVLALTGRDFHALPADRKEDAS</sequence>
<organism evidence="5 6">
    <name type="scientific">Candidatus Corynebacterium gallistercoris</name>
    <dbReference type="NCBI Taxonomy" id="2838530"/>
    <lineage>
        <taxon>Bacteria</taxon>
        <taxon>Bacillati</taxon>
        <taxon>Actinomycetota</taxon>
        <taxon>Actinomycetes</taxon>
        <taxon>Mycobacteriales</taxon>
        <taxon>Corynebacteriaceae</taxon>
        <taxon>Corynebacterium</taxon>
    </lineage>
</organism>
<evidence type="ECO:0000259" key="4">
    <source>
        <dbReference type="PROSITE" id="PS50893"/>
    </source>
</evidence>
<protein>
    <submittedName>
        <fullName evidence="5">ABC transporter ATP-binding protein</fullName>
    </submittedName>
</protein>
<name>A0A9D1RWI9_9CORY</name>
<dbReference type="GO" id="GO:0005524">
    <property type="term" value="F:ATP binding"/>
    <property type="evidence" value="ECO:0007669"/>
    <property type="project" value="UniProtKB-KW"/>
</dbReference>
<keyword evidence="1" id="KW-0547">Nucleotide-binding</keyword>
<dbReference type="EMBL" id="DXFZ01000012">
    <property type="protein sequence ID" value="HIW95057.1"/>
    <property type="molecule type" value="Genomic_DNA"/>
</dbReference>
<dbReference type="CDD" id="cd03230">
    <property type="entry name" value="ABC_DR_subfamily_A"/>
    <property type="match status" value="1"/>
</dbReference>
<keyword evidence="2 5" id="KW-0067">ATP-binding</keyword>
<dbReference type="AlphaFoldDB" id="A0A9D1RWI9"/>
<evidence type="ECO:0000313" key="6">
    <source>
        <dbReference type="Proteomes" id="UP000824189"/>
    </source>
</evidence>
<dbReference type="GO" id="GO:0016887">
    <property type="term" value="F:ATP hydrolysis activity"/>
    <property type="evidence" value="ECO:0007669"/>
    <property type="project" value="InterPro"/>
</dbReference>
<feature type="domain" description="ABC transporter" evidence="4">
    <location>
        <begin position="23"/>
        <end position="246"/>
    </location>
</feature>
<gene>
    <name evidence="5" type="ORF">H9867_01000</name>
</gene>
<dbReference type="PANTHER" id="PTHR43158:SF5">
    <property type="entry name" value="ABC TRANSPORTER, ATP-BINDING PROTEIN"/>
    <property type="match status" value="1"/>
</dbReference>
<dbReference type="PROSITE" id="PS50893">
    <property type="entry name" value="ABC_TRANSPORTER_2"/>
    <property type="match status" value="1"/>
</dbReference>
<dbReference type="Gene3D" id="3.40.50.300">
    <property type="entry name" value="P-loop containing nucleotide triphosphate hydrolases"/>
    <property type="match status" value="1"/>
</dbReference>
<dbReference type="InterPro" id="IPR003439">
    <property type="entry name" value="ABC_transporter-like_ATP-bd"/>
</dbReference>
<evidence type="ECO:0000256" key="3">
    <source>
        <dbReference type="SAM" id="MobiDB-lite"/>
    </source>
</evidence>
<dbReference type="Pfam" id="PF00005">
    <property type="entry name" value="ABC_tran"/>
    <property type="match status" value="1"/>
</dbReference>
<dbReference type="SMART" id="SM00382">
    <property type="entry name" value="AAA"/>
    <property type="match status" value="1"/>
</dbReference>
<comment type="caution">
    <text evidence="5">The sequence shown here is derived from an EMBL/GenBank/DDBJ whole genome shotgun (WGS) entry which is preliminary data.</text>
</comment>
<proteinExistence type="predicted"/>
<evidence type="ECO:0000313" key="5">
    <source>
        <dbReference type="EMBL" id="HIW95057.1"/>
    </source>
</evidence>
<evidence type="ECO:0000256" key="1">
    <source>
        <dbReference type="ARBA" id="ARBA00022741"/>
    </source>
</evidence>
<dbReference type="InterPro" id="IPR003593">
    <property type="entry name" value="AAA+_ATPase"/>
</dbReference>
<dbReference type="SUPFAM" id="SSF52540">
    <property type="entry name" value="P-loop containing nucleoside triphosphate hydrolases"/>
    <property type="match status" value="1"/>
</dbReference>
<reference evidence="5" key="1">
    <citation type="journal article" date="2021" name="PeerJ">
        <title>Extensive microbial diversity within the chicken gut microbiome revealed by metagenomics and culture.</title>
        <authorList>
            <person name="Gilroy R."/>
            <person name="Ravi A."/>
            <person name="Getino M."/>
            <person name="Pursley I."/>
            <person name="Horton D.L."/>
            <person name="Alikhan N.F."/>
            <person name="Baker D."/>
            <person name="Gharbi K."/>
            <person name="Hall N."/>
            <person name="Watson M."/>
            <person name="Adriaenssens E.M."/>
            <person name="Foster-Nyarko E."/>
            <person name="Jarju S."/>
            <person name="Secka A."/>
            <person name="Antonio M."/>
            <person name="Oren A."/>
            <person name="Chaudhuri R.R."/>
            <person name="La Ragione R."/>
            <person name="Hildebrand F."/>
            <person name="Pallen M.J."/>
        </authorList>
    </citation>
    <scope>NUCLEOTIDE SEQUENCE</scope>
    <source>
        <strain evidence="5">4376</strain>
    </source>
</reference>